<dbReference type="Pfam" id="PF01412">
    <property type="entry name" value="ArfGap"/>
    <property type="match status" value="1"/>
</dbReference>
<dbReference type="PROSITE" id="PS50003">
    <property type="entry name" value="PH_DOMAIN"/>
    <property type="match status" value="1"/>
</dbReference>
<feature type="compositionally biased region" description="Low complexity" evidence="6">
    <location>
        <begin position="391"/>
        <end position="401"/>
    </location>
</feature>
<dbReference type="SMART" id="SM00233">
    <property type="entry name" value="PH"/>
    <property type="match status" value="1"/>
</dbReference>
<keyword evidence="9" id="KW-1185">Reference proteome</keyword>
<evidence type="ECO:0000256" key="4">
    <source>
        <dbReference type="ARBA" id="ARBA00022833"/>
    </source>
</evidence>
<dbReference type="FunFam" id="1.10.220.150:FF:000009">
    <property type="entry name" value="stromal membrane-associated protein 1 isoform X1"/>
    <property type="match status" value="1"/>
</dbReference>
<dbReference type="InterPro" id="IPR037278">
    <property type="entry name" value="ARFGAP/RecO"/>
</dbReference>
<dbReference type="InterPro" id="IPR001849">
    <property type="entry name" value="PH_domain"/>
</dbReference>
<keyword evidence="3 5" id="KW-0863">Zinc-finger</keyword>
<evidence type="ECO:0000256" key="6">
    <source>
        <dbReference type="SAM" id="MobiDB-lite"/>
    </source>
</evidence>
<dbReference type="Pfam" id="PF00169">
    <property type="entry name" value="PH"/>
    <property type="match status" value="1"/>
</dbReference>
<dbReference type="CDD" id="cd13250">
    <property type="entry name" value="PH_ACAP"/>
    <property type="match status" value="1"/>
</dbReference>
<dbReference type="InterPro" id="IPR045258">
    <property type="entry name" value="ACAP1/2/3-like"/>
</dbReference>
<dbReference type="Proteomes" id="UP000887566">
    <property type="component" value="Unplaced"/>
</dbReference>
<feature type="compositionally biased region" description="Basic and acidic residues" evidence="6">
    <location>
        <begin position="169"/>
        <end position="192"/>
    </location>
</feature>
<dbReference type="InterPro" id="IPR011993">
    <property type="entry name" value="PH-like_dom_sf"/>
</dbReference>
<feature type="region of interest" description="Disordered" evidence="6">
    <location>
        <begin position="353"/>
        <end position="433"/>
    </location>
</feature>
<keyword evidence="1" id="KW-0343">GTPase activation</keyword>
<dbReference type="SUPFAM" id="SSF50729">
    <property type="entry name" value="PH domain-like"/>
    <property type="match status" value="1"/>
</dbReference>
<evidence type="ECO:0000256" key="3">
    <source>
        <dbReference type="ARBA" id="ARBA00022771"/>
    </source>
</evidence>
<evidence type="ECO:0000256" key="2">
    <source>
        <dbReference type="ARBA" id="ARBA00022723"/>
    </source>
</evidence>
<dbReference type="GO" id="GO:0008270">
    <property type="term" value="F:zinc ion binding"/>
    <property type="evidence" value="ECO:0007669"/>
    <property type="project" value="UniProtKB-KW"/>
</dbReference>
<dbReference type="SUPFAM" id="SSF57863">
    <property type="entry name" value="ArfGap/RecO-like zinc finger"/>
    <property type="match status" value="1"/>
</dbReference>
<dbReference type="PROSITE" id="PS50115">
    <property type="entry name" value="ARFGAP"/>
    <property type="match status" value="1"/>
</dbReference>
<protein>
    <submittedName>
        <fullName evidence="10">Uncharacterized protein</fullName>
    </submittedName>
</protein>
<dbReference type="PANTHER" id="PTHR23180">
    <property type="entry name" value="CENTAURIN/ARF"/>
    <property type="match status" value="1"/>
</dbReference>
<sequence>SFLRACRTFFDQGQTFFTGWSTIENGVIGDSIDSLKTKSKHVERKMQDRHMLVPREVFQHPTGMSPDPDVVMEGYLFKRATNAFKTWNRRWFQIRDSKLLYCHRTSEDVLPTVMESDLKLCLVRPAPPTIERACCFELVTPTKSHLLQADSESLCNAWMRALQRTIHHLHESEDNDNTDKKSTFTSDREHAKSIAGNGNGDVASSVTSSSSPGRSRRSMLEELRVVAGNDLCADCGAPNPKWASINLGVTLCIECCGIHRSLGVQISKVRSLTMDSFDSEHRRLMLLLGNTRVNGAYLAYLPESDVVPPPAKPNCSRAVREAWIKAKYVERRFSRPSKERTRDAAQARNDHLCLSKHKNSIGSNLNPLSPTRSASMLNLSGEGEKPPESPAPAAATAETPTLSGSLVVWRSSPSLHRRHPSPNSHTLPGSDDP</sequence>
<dbReference type="InterPro" id="IPR027267">
    <property type="entry name" value="AH/BAR_dom_sf"/>
</dbReference>
<evidence type="ECO:0000256" key="1">
    <source>
        <dbReference type="ARBA" id="ARBA00022468"/>
    </source>
</evidence>
<feature type="domain" description="Arf-GAP" evidence="8">
    <location>
        <begin position="217"/>
        <end position="341"/>
    </location>
</feature>
<dbReference type="WBParaSite" id="PSAMB.scaffold10467size4066.g33329.t1">
    <property type="protein sequence ID" value="PSAMB.scaffold10467size4066.g33329.t1"/>
    <property type="gene ID" value="PSAMB.scaffold10467size4066.g33329"/>
</dbReference>
<feature type="domain" description="PH" evidence="7">
    <location>
        <begin position="69"/>
        <end position="167"/>
    </location>
</feature>
<dbReference type="PANTHER" id="PTHR23180:SF399">
    <property type="entry name" value="BLOWN FUSE, ISOFORM A-RELATED"/>
    <property type="match status" value="1"/>
</dbReference>
<evidence type="ECO:0000313" key="9">
    <source>
        <dbReference type="Proteomes" id="UP000887566"/>
    </source>
</evidence>
<organism evidence="9 10">
    <name type="scientific">Plectus sambesii</name>
    <dbReference type="NCBI Taxonomy" id="2011161"/>
    <lineage>
        <taxon>Eukaryota</taxon>
        <taxon>Metazoa</taxon>
        <taxon>Ecdysozoa</taxon>
        <taxon>Nematoda</taxon>
        <taxon>Chromadorea</taxon>
        <taxon>Plectida</taxon>
        <taxon>Plectina</taxon>
        <taxon>Plectoidea</taxon>
        <taxon>Plectidae</taxon>
        <taxon>Plectus</taxon>
    </lineage>
</organism>
<dbReference type="Gene3D" id="2.30.29.30">
    <property type="entry name" value="Pleckstrin-homology domain (PH domain)/Phosphotyrosine-binding domain (PTB)"/>
    <property type="match status" value="1"/>
</dbReference>
<evidence type="ECO:0000256" key="5">
    <source>
        <dbReference type="PROSITE-ProRule" id="PRU00288"/>
    </source>
</evidence>
<feature type="region of interest" description="Disordered" evidence="6">
    <location>
        <begin position="169"/>
        <end position="217"/>
    </location>
</feature>
<dbReference type="SMART" id="SM00105">
    <property type="entry name" value="ArfGap"/>
    <property type="match status" value="1"/>
</dbReference>
<dbReference type="PRINTS" id="PR00405">
    <property type="entry name" value="REVINTRACTNG"/>
</dbReference>
<dbReference type="GO" id="GO:0005096">
    <property type="term" value="F:GTPase activator activity"/>
    <property type="evidence" value="ECO:0007669"/>
    <property type="project" value="UniProtKB-KW"/>
</dbReference>
<dbReference type="FunFam" id="2.30.29.30:FF:000384">
    <property type="entry name" value="Uncharacterized protein, isoform A"/>
    <property type="match status" value="1"/>
</dbReference>
<proteinExistence type="predicted"/>
<dbReference type="SUPFAM" id="SSF103657">
    <property type="entry name" value="BAR/IMD domain-like"/>
    <property type="match status" value="1"/>
</dbReference>
<dbReference type="AlphaFoldDB" id="A0A914UK71"/>
<evidence type="ECO:0000313" key="10">
    <source>
        <dbReference type="WBParaSite" id="PSAMB.scaffold10467size4066.g33329.t1"/>
    </source>
</evidence>
<feature type="compositionally biased region" description="Polar residues" evidence="6">
    <location>
        <begin position="360"/>
        <end position="378"/>
    </location>
</feature>
<accession>A0A914UK71</accession>
<evidence type="ECO:0000259" key="7">
    <source>
        <dbReference type="PROSITE" id="PS50003"/>
    </source>
</evidence>
<dbReference type="Gene3D" id="1.10.220.150">
    <property type="entry name" value="Arf GTPase activating protein"/>
    <property type="match status" value="1"/>
</dbReference>
<keyword evidence="4" id="KW-0862">Zinc</keyword>
<keyword evidence="2" id="KW-0479">Metal-binding</keyword>
<evidence type="ECO:0000259" key="8">
    <source>
        <dbReference type="PROSITE" id="PS50115"/>
    </source>
</evidence>
<dbReference type="InterPro" id="IPR038508">
    <property type="entry name" value="ArfGAP_dom_sf"/>
</dbReference>
<feature type="compositionally biased region" description="Low complexity" evidence="6">
    <location>
        <begin position="204"/>
        <end position="213"/>
    </location>
</feature>
<dbReference type="InterPro" id="IPR001164">
    <property type="entry name" value="ArfGAP_dom"/>
</dbReference>
<reference evidence="10" key="1">
    <citation type="submission" date="2022-11" db="UniProtKB">
        <authorList>
            <consortium name="WormBaseParasite"/>
        </authorList>
    </citation>
    <scope>IDENTIFICATION</scope>
</reference>
<name>A0A914UK71_9BILA</name>